<keyword evidence="1" id="KW-0676">Redox-active center</keyword>
<keyword evidence="3" id="KW-1185">Reference proteome</keyword>
<dbReference type="PANTHER" id="PTHR36417">
    <property type="entry name" value="SELENOPROTEIN DOMAIN PROTEIN (AFU_ORTHOLOGUE AFUA_1G05220)"/>
    <property type="match status" value="1"/>
</dbReference>
<organism evidence="2 3">
    <name type="scientific">Acaromyces ingoldii</name>
    <dbReference type="NCBI Taxonomy" id="215250"/>
    <lineage>
        <taxon>Eukaryota</taxon>
        <taxon>Fungi</taxon>
        <taxon>Dikarya</taxon>
        <taxon>Basidiomycota</taxon>
        <taxon>Ustilaginomycotina</taxon>
        <taxon>Exobasidiomycetes</taxon>
        <taxon>Exobasidiales</taxon>
        <taxon>Cryptobasidiaceae</taxon>
        <taxon>Acaromyces</taxon>
    </lineage>
</organism>
<evidence type="ECO:0000256" key="1">
    <source>
        <dbReference type="ARBA" id="ARBA00023284"/>
    </source>
</evidence>
<dbReference type="EMBL" id="KZ819649">
    <property type="protein sequence ID" value="PWN86442.1"/>
    <property type="molecule type" value="Genomic_DNA"/>
</dbReference>
<dbReference type="GeneID" id="37044964"/>
<dbReference type="AlphaFoldDB" id="A0A316YAQ6"/>
<accession>A0A316YAQ6</accession>
<dbReference type="SUPFAM" id="SSF52833">
    <property type="entry name" value="Thioredoxin-like"/>
    <property type="match status" value="1"/>
</dbReference>
<evidence type="ECO:0000313" key="3">
    <source>
        <dbReference type="Proteomes" id="UP000245768"/>
    </source>
</evidence>
<dbReference type="OrthoDB" id="60822at2759"/>
<dbReference type="RefSeq" id="XP_025373640.1">
    <property type="nucleotide sequence ID" value="XM_025523048.1"/>
</dbReference>
<dbReference type="InterPro" id="IPR011893">
    <property type="entry name" value="Selenoprotein_Rdx-typ"/>
</dbReference>
<protein>
    <submittedName>
        <fullName evidence="2">Uncharacterized protein</fullName>
    </submittedName>
</protein>
<sequence>MATTRYIGRERDHHREAILRQKQTVRDEEEDAYSRARLAVSSAPSCQSLPDFTVVIEFCNRSRWLHRAIWIQTELFLSFPKASTRSTIEEPPTKASSEGFIEAIMLHPQSASDTAGRFRVLLHLGETKTIWDRQIRGSFPDLKELKQIIRSLIADYQRC</sequence>
<name>A0A316YAQ6_9BASI</name>
<dbReference type="InParanoid" id="A0A316YAQ6"/>
<gene>
    <name evidence="2" type="ORF">FA10DRAFT_270230</name>
</gene>
<dbReference type="Pfam" id="PF10262">
    <property type="entry name" value="Rdx"/>
    <property type="match status" value="1"/>
</dbReference>
<dbReference type="PANTHER" id="PTHR36417:SF2">
    <property type="entry name" value="SELENOPROTEIN DOMAIN PROTEIN (AFU_ORTHOLOGUE AFUA_1G05220)"/>
    <property type="match status" value="1"/>
</dbReference>
<dbReference type="InterPro" id="IPR036249">
    <property type="entry name" value="Thioredoxin-like_sf"/>
</dbReference>
<reference evidence="2 3" key="1">
    <citation type="journal article" date="2018" name="Mol. Biol. Evol.">
        <title>Broad Genomic Sampling Reveals a Smut Pathogenic Ancestry of the Fungal Clade Ustilaginomycotina.</title>
        <authorList>
            <person name="Kijpornyongpan T."/>
            <person name="Mondo S.J."/>
            <person name="Barry K."/>
            <person name="Sandor L."/>
            <person name="Lee J."/>
            <person name="Lipzen A."/>
            <person name="Pangilinan J."/>
            <person name="LaButti K."/>
            <person name="Hainaut M."/>
            <person name="Henrissat B."/>
            <person name="Grigoriev I.V."/>
            <person name="Spatafora J.W."/>
            <person name="Aime M.C."/>
        </authorList>
    </citation>
    <scope>NUCLEOTIDE SEQUENCE [LARGE SCALE GENOMIC DNA]</scope>
    <source>
        <strain evidence="2 3">MCA 4198</strain>
    </source>
</reference>
<evidence type="ECO:0000313" key="2">
    <source>
        <dbReference type="EMBL" id="PWN86442.1"/>
    </source>
</evidence>
<dbReference type="Proteomes" id="UP000245768">
    <property type="component" value="Unassembled WGS sequence"/>
</dbReference>
<proteinExistence type="predicted"/>
<dbReference type="Gene3D" id="3.40.30.10">
    <property type="entry name" value="Glutaredoxin"/>
    <property type="match status" value="1"/>
</dbReference>